<protein>
    <submittedName>
        <fullName evidence="3">Alpha/beta hydrolase</fullName>
    </submittedName>
</protein>
<dbReference type="Pfam" id="PF00561">
    <property type="entry name" value="Abhydrolase_1"/>
    <property type="match status" value="1"/>
</dbReference>
<dbReference type="InterPro" id="IPR000073">
    <property type="entry name" value="AB_hydrolase_1"/>
</dbReference>
<dbReference type="PANTHER" id="PTHR43798">
    <property type="entry name" value="MONOACYLGLYCEROL LIPASE"/>
    <property type="match status" value="1"/>
</dbReference>
<feature type="domain" description="AB hydrolase-1" evidence="2">
    <location>
        <begin position="32"/>
        <end position="269"/>
    </location>
</feature>
<proteinExistence type="predicted"/>
<dbReference type="RefSeq" id="WP_191040564.1">
    <property type="nucleotide sequence ID" value="NZ_JACXAA010000007.1"/>
</dbReference>
<reference evidence="3" key="1">
    <citation type="submission" date="2020-09" db="EMBL/GenBank/DDBJ databases">
        <authorList>
            <person name="Kim M.K."/>
        </authorList>
    </citation>
    <scope>NUCLEOTIDE SEQUENCE</scope>
    <source>
        <strain evidence="3">BT704</strain>
    </source>
</reference>
<dbReference type="Gene3D" id="3.40.50.1820">
    <property type="entry name" value="alpha/beta hydrolase"/>
    <property type="match status" value="1"/>
</dbReference>
<dbReference type="Proteomes" id="UP000653797">
    <property type="component" value="Unassembled WGS sequence"/>
</dbReference>
<evidence type="ECO:0000313" key="4">
    <source>
        <dbReference type="Proteomes" id="UP000653797"/>
    </source>
</evidence>
<organism evidence="3 4">
    <name type="scientific">Spirosoma validum</name>
    <dbReference type="NCBI Taxonomy" id="2771355"/>
    <lineage>
        <taxon>Bacteria</taxon>
        <taxon>Pseudomonadati</taxon>
        <taxon>Bacteroidota</taxon>
        <taxon>Cytophagia</taxon>
        <taxon>Cytophagales</taxon>
        <taxon>Cytophagaceae</taxon>
        <taxon>Spirosoma</taxon>
    </lineage>
</organism>
<evidence type="ECO:0000259" key="2">
    <source>
        <dbReference type="Pfam" id="PF00561"/>
    </source>
</evidence>
<dbReference type="InterPro" id="IPR050266">
    <property type="entry name" value="AB_hydrolase_sf"/>
</dbReference>
<dbReference type="GO" id="GO:0016020">
    <property type="term" value="C:membrane"/>
    <property type="evidence" value="ECO:0007669"/>
    <property type="project" value="TreeGrafter"/>
</dbReference>
<name>A0A927B3X6_9BACT</name>
<dbReference type="AlphaFoldDB" id="A0A927B3X6"/>
<comment type="caution">
    <text evidence="3">The sequence shown here is derived from an EMBL/GenBank/DDBJ whole genome shotgun (WGS) entry which is preliminary data.</text>
</comment>
<sequence>MTKTGNVSIQGFTLRYRIEGEGIPTVVIGDSVYYPKIFSGIIRQYLQLIFIDHRGFVPPPPDHLKNDDVSLNVLLDDIELIRKTLNLNCFIILGHSGHAFMALEYAKKYPQYVSHVVMIGASPDYSAATAQARMDYFEKDATLERKAAFQRNMAQLPAKIEADPERRFVHMCVCAGPISWYDHTFDATPLWEGVYTNMQILDHVWGVVFRDIDITQNLDSFDRPVFLALGKYDYLTGLPFLWDQIKTQFNDLTIQVFNKSAHTPQFEEPDLFNQALINWIHQH</sequence>
<gene>
    <name evidence="3" type="ORF">IC230_18670</name>
</gene>
<evidence type="ECO:0000256" key="1">
    <source>
        <dbReference type="ARBA" id="ARBA00022801"/>
    </source>
</evidence>
<dbReference type="EMBL" id="JACXAA010000007">
    <property type="protein sequence ID" value="MBD2754933.1"/>
    <property type="molecule type" value="Genomic_DNA"/>
</dbReference>
<dbReference type="PANTHER" id="PTHR43798:SF31">
    <property type="entry name" value="AB HYDROLASE SUPERFAMILY PROTEIN YCLE"/>
    <property type="match status" value="1"/>
</dbReference>
<dbReference type="SUPFAM" id="SSF53474">
    <property type="entry name" value="alpha/beta-Hydrolases"/>
    <property type="match status" value="1"/>
</dbReference>
<dbReference type="InterPro" id="IPR029058">
    <property type="entry name" value="AB_hydrolase_fold"/>
</dbReference>
<evidence type="ECO:0000313" key="3">
    <source>
        <dbReference type="EMBL" id="MBD2754933.1"/>
    </source>
</evidence>
<accession>A0A927B3X6</accession>
<keyword evidence="4" id="KW-1185">Reference proteome</keyword>
<keyword evidence="1 3" id="KW-0378">Hydrolase</keyword>
<dbReference type="GO" id="GO:0016787">
    <property type="term" value="F:hydrolase activity"/>
    <property type="evidence" value="ECO:0007669"/>
    <property type="project" value="UniProtKB-KW"/>
</dbReference>